<keyword evidence="3" id="KW-1185">Reference proteome</keyword>
<reference evidence="2" key="2">
    <citation type="submission" date="2020-08" db="EMBL/GenBank/DDBJ databases">
        <authorList>
            <person name="Chen M."/>
            <person name="Teng W."/>
            <person name="Zhao L."/>
            <person name="Hu C."/>
            <person name="Zhou Y."/>
            <person name="Han B."/>
            <person name="Song L."/>
            <person name="Shu W."/>
        </authorList>
    </citation>
    <scope>NUCLEOTIDE SEQUENCE</scope>
    <source>
        <strain evidence="2">FACHB-1277</strain>
    </source>
</reference>
<dbReference type="Proteomes" id="UP000631421">
    <property type="component" value="Unassembled WGS sequence"/>
</dbReference>
<dbReference type="RefSeq" id="WP_190350809.1">
    <property type="nucleotide sequence ID" value="NZ_JACJPY010000026.1"/>
</dbReference>
<evidence type="ECO:0000259" key="1">
    <source>
        <dbReference type="SMART" id="SM01093"/>
    </source>
</evidence>
<dbReference type="InterPro" id="IPR003823">
    <property type="entry name" value="CP12_dom"/>
</dbReference>
<dbReference type="Pfam" id="PF02672">
    <property type="entry name" value="CP12"/>
    <property type="match status" value="1"/>
</dbReference>
<feature type="domain" description="CP12" evidence="1">
    <location>
        <begin position="7"/>
        <end position="74"/>
    </location>
</feature>
<evidence type="ECO:0000313" key="3">
    <source>
        <dbReference type="Proteomes" id="UP000631421"/>
    </source>
</evidence>
<evidence type="ECO:0000313" key="2">
    <source>
        <dbReference type="EMBL" id="MBD2150444.1"/>
    </source>
</evidence>
<sequence>MSNITTEKIKEELQQTREICDITGTGSKECSEAWNNLEQLAEEATQPDPAKPKNSLEIYCDNNPDADECRLYED</sequence>
<gene>
    <name evidence="2" type="ORF">H6F44_09980</name>
</gene>
<protein>
    <submittedName>
        <fullName evidence="2">Calvin cycle protein CP12</fullName>
    </submittedName>
</protein>
<dbReference type="SMART" id="SM01093">
    <property type="entry name" value="CP12"/>
    <property type="match status" value="1"/>
</dbReference>
<organism evidence="2 3">
    <name type="scientific">Pseudanabaena cinerea FACHB-1277</name>
    <dbReference type="NCBI Taxonomy" id="2949581"/>
    <lineage>
        <taxon>Bacteria</taxon>
        <taxon>Bacillati</taxon>
        <taxon>Cyanobacteriota</taxon>
        <taxon>Cyanophyceae</taxon>
        <taxon>Pseudanabaenales</taxon>
        <taxon>Pseudanabaenaceae</taxon>
        <taxon>Pseudanabaena</taxon>
        <taxon>Pseudanabaena cinerea</taxon>
    </lineage>
</organism>
<name>A0A926USI1_9CYAN</name>
<accession>A0A926USI1</accession>
<dbReference type="EMBL" id="JACJPY010000026">
    <property type="protein sequence ID" value="MBD2150444.1"/>
    <property type="molecule type" value="Genomic_DNA"/>
</dbReference>
<proteinExistence type="predicted"/>
<comment type="caution">
    <text evidence="2">The sequence shown here is derived from an EMBL/GenBank/DDBJ whole genome shotgun (WGS) entry which is preliminary data.</text>
</comment>
<dbReference type="AlphaFoldDB" id="A0A926USI1"/>
<reference evidence="2" key="1">
    <citation type="journal article" date="2015" name="ISME J.">
        <title>Draft Genome Sequence of Streptomyces incarnatus NRRL8089, which Produces the Nucleoside Antibiotic Sinefungin.</title>
        <authorList>
            <person name="Oshima K."/>
            <person name="Hattori M."/>
            <person name="Shimizu H."/>
            <person name="Fukuda K."/>
            <person name="Nemoto M."/>
            <person name="Inagaki K."/>
            <person name="Tamura T."/>
        </authorList>
    </citation>
    <scope>NUCLEOTIDE SEQUENCE</scope>
    <source>
        <strain evidence="2">FACHB-1277</strain>
    </source>
</reference>